<proteinExistence type="predicted"/>
<evidence type="ECO:0000313" key="2">
    <source>
        <dbReference type="EMBL" id="KAL0958341.1"/>
    </source>
</evidence>
<dbReference type="InterPro" id="IPR037238">
    <property type="entry name" value="YbiA-like_sf"/>
</dbReference>
<protein>
    <recommendedName>
        <fullName evidence="1">NADAR domain-containing protein</fullName>
    </recommendedName>
</protein>
<comment type="caution">
    <text evidence="2">The sequence shown here is derived from an EMBL/GenBank/DDBJ whole genome shotgun (WGS) entry which is preliminary data.</text>
</comment>
<gene>
    <name evidence="2" type="ORF">HGRIS_000486</name>
</gene>
<reference evidence="3" key="1">
    <citation type="submission" date="2024-06" db="EMBL/GenBank/DDBJ databases">
        <title>Multi-omics analyses provide insights into the biosynthesis of the anticancer antibiotic pleurotin in Hohenbuehelia grisea.</title>
        <authorList>
            <person name="Weaver J.A."/>
            <person name="Alberti F."/>
        </authorList>
    </citation>
    <scope>NUCLEOTIDE SEQUENCE [LARGE SCALE GENOMIC DNA]</scope>
    <source>
        <strain evidence="3">T-177</strain>
    </source>
</reference>
<keyword evidence="3" id="KW-1185">Reference proteome</keyword>
<evidence type="ECO:0000313" key="3">
    <source>
        <dbReference type="Proteomes" id="UP001556367"/>
    </source>
</evidence>
<name>A0ABR3JRZ3_9AGAR</name>
<dbReference type="Gene3D" id="1.10.357.40">
    <property type="entry name" value="YbiA-like"/>
    <property type="match status" value="1"/>
</dbReference>
<dbReference type="CDD" id="cd15457">
    <property type="entry name" value="NADAR"/>
    <property type="match status" value="1"/>
</dbReference>
<dbReference type="SUPFAM" id="SSF143990">
    <property type="entry name" value="YbiA-like"/>
    <property type="match status" value="1"/>
</dbReference>
<organism evidence="2 3">
    <name type="scientific">Hohenbuehelia grisea</name>
    <dbReference type="NCBI Taxonomy" id="104357"/>
    <lineage>
        <taxon>Eukaryota</taxon>
        <taxon>Fungi</taxon>
        <taxon>Dikarya</taxon>
        <taxon>Basidiomycota</taxon>
        <taxon>Agaricomycotina</taxon>
        <taxon>Agaricomycetes</taxon>
        <taxon>Agaricomycetidae</taxon>
        <taxon>Agaricales</taxon>
        <taxon>Pleurotineae</taxon>
        <taxon>Pleurotaceae</taxon>
        <taxon>Hohenbuehelia</taxon>
    </lineage>
</organism>
<dbReference type="Pfam" id="PF08719">
    <property type="entry name" value="NADAR"/>
    <property type="match status" value="1"/>
</dbReference>
<dbReference type="EMBL" id="JASNQZ010000004">
    <property type="protein sequence ID" value="KAL0958341.1"/>
    <property type="molecule type" value="Genomic_DNA"/>
</dbReference>
<dbReference type="InterPro" id="IPR012816">
    <property type="entry name" value="NADAR"/>
</dbReference>
<evidence type="ECO:0000259" key="1">
    <source>
        <dbReference type="Pfam" id="PF08719"/>
    </source>
</evidence>
<feature type="domain" description="NADAR" evidence="1">
    <location>
        <begin position="9"/>
        <end position="73"/>
    </location>
</feature>
<dbReference type="Proteomes" id="UP001556367">
    <property type="component" value="Unassembled WGS sequence"/>
</dbReference>
<accession>A0ABR3JRZ3</accession>
<sequence length="82" mass="9447">MRTRDDYVFFFGTSHKNGWASQWYPAEFTAIVQIGGKDETVDLPTAEHWMMLQKALLFDDIAVARSVIQAVPRNLIWRTSSL</sequence>